<evidence type="ECO:0000313" key="2">
    <source>
        <dbReference type="Proteomes" id="UP001064489"/>
    </source>
</evidence>
<protein>
    <submittedName>
        <fullName evidence="1">Uncharacterized protein</fullName>
    </submittedName>
</protein>
<sequence>MATAMVEDTFEDDQLFSATTDDIVLASSLLDNEISVLKVLKYICKCADHDLLSRSCRAFSSEFCILLYVSLAKMILFWGPQNGSARTEPYLDDVVRAYLGQLDPYYLTVSLRIRDDEFAVVVVETELGARPGG</sequence>
<dbReference type="Proteomes" id="UP001064489">
    <property type="component" value="Chromosome 3"/>
</dbReference>
<keyword evidence="2" id="KW-1185">Reference proteome</keyword>
<evidence type="ECO:0000313" key="1">
    <source>
        <dbReference type="EMBL" id="KAI9185969.1"/>
    </source>
</evidence>
<reference evidence="1" key="1">
    <citation type="journal article" date="2022" name="Plant J.">
        <title>Strategies of tolerance reflected in two North American maple genomes.</title>
        <authorList>
            <person name="McEvoy S.L."/>
            <person name="Sezen U.U."/>
            <person name="Trouern-Trend A."/>
            <person name="McMahon S.M."/>
            <person name="Schaberg P.G."/>
            <person name="Yang J."/>
            <person name="Wegrzyn J.L."/>
            <person name="Swenson N.G."/>
        </authorList>
    </citation>
    <scope>NUCLEOTIDE SEQUENCE</scope>
    <source>
        <strain evidence="1">91603</strain>
    </source>
</reference>
<accession>A0AAD5J4F8</accession>
<name>A0AAD5J4F8_ACENE</name>
<organism evidence="1 2">
    <name type="scientific">Acer negundo</name>
    <name type="common">Box elder</name>
    <dbReference type="NCBI Taxonomy" id="4023"/>
    <lineage>
        <taxon>Eukaryota</taxon>
        <taxon>Viridiplantae</taxon>
        <taxon>Streptophyta</taxon>
        <taxon>Embryophyta</taxon>
        <taxon>Tracheophyta</taxon>
        <taxon>Spermatophyta</taxon>
        <taxon>Magnoliopsida</taxon>
        <taxon>eudicotyledons</taxon>
        <taxon>Gunneridae</taxon>
        <taxon>Pentapetalae</taxon>
        <taxon>rosids</taxon>
        <taxon>malvids</taxon>
        <taxon>Sapindales</taxon>
        <taxon>Sapindaceae</taxon>
        <taxon>Hippocastanoideae</taxon>
        <taxon>Acereae</taxon>
        <taxon>Acer</taxon>
    </lineage>
</organism>
<dbReference type="AlphaFoldDB" id="A0AAD5J4F8"/>
<proteinExistence type="predicted"/>
<reference evidence="1" key="2">
    <citation type="submission" date="2023-02" db="EMBL/GenBank/DDBJ databases">
        <authorList>
            <person name="Swenson N.G."/>
            <person name="Wegrzyn J.L."/>
            <person name="Mcevoy S.L."/>
        </authorList>
    </citation>
    <scope>NUCLEOTIDE SEQUENCE</scope>
    <source>
        <strain evidence="1">91603</strain>
        <tissue evidence="1">Leaf</tissue>
    </source>
</reference>
<comment type="caution">
    <text evidence="1">The sequence shown here is derived from an EMBL/GenBank/DDBJ whole genome shotgun (WGS) entry which is preliminary data.</text>
</comment>
<gene>
    <name evidence="1" type="ORF">LWI28_012441</name>
</gene>
<dbReference type="EMBL" id="JAJSOW010000100">
    <property type="protein sequence ID" value="KAI9185969.1"/>
    <property type="molecule type" value="Genomic_DNA"/>
</dbReference>